<organism evidence="1">
    <name type="scientific">Mesocestoides corti</name>
    <name type="common">Flatworm</name>
    <dbReference type="NCBI Taxonomy" id="53468"/>
    <lineage>
        <taxon>Eukaryota</taxon>
        <taxon>Metazoa</taxon>
        <taxon>Spiralia</taxon>
        <taxon>Lophotrochozoa</taxon>
        <taxon>Platyhelminthes</taxon>
        <taxon>Cestoda</taxon>
        <taxon>Eucestoda</taxon>
        <taxon>Cyclophyllidea</taxon>
        <taxon>Mesocestoididae</taxon>
        <taxon>Mesocestoides</taxon>
    </lineage>
</organism>
<evidence type="ECO:0000313" key="1">
    <source>
        <dbReference type="WBParaSite" id="MCU_014934-RA"/>
    </source>
</evidence>
<protein>
    <submittedName>
        <fullName evidence="1">Ald_Xan_dh_C2 domain-containing protein</fullName>
    </submittedName>
</protein>
<accession>A0A5K3G336</accession>
<proteinExistence type="predicted"/>
<reference evidence="1" key="1">
    <citation type="submission" date="2019-11" db="UniProtKB">
        <authorList>
            <consortium name="WormBaseParasite"/>
        </authorList>
    </citation>
    <scope>IDENTIFICATION</scope>
</reference>
<sequence length="68" mass="7170">MEAARGALPQPEDQSRFLIRFHGLTIQIHYDASSGKPVRSVPTTVDGVMSASCAAEEAVAAAGRSSLR</sequence>
<dbReference type="AlphaFoldDB" id="A0A5K3G336"/>
<dbReference type="WBParaSite" id="MCU_014934-RA">
    <property type="protein sequence ID" value="MCU_014934-RA"/>
    <property type="gene ID" value="MCU_014934"/>
</dbReference>
<name>A0A5K3G336_MESCO</name>